<keyword evidence="1" id="KW-1133">Transmembrane helix</keyword>
<gene>
    <name evidence="2" type="ORF">SAMN02745673_03865</name>
</gene>
<keyword evidence="3" id="KW-1185">Reference proteome</keyword>
<feature type="transmembrane region" description="Helical" evidence="1">
    <location>
        <begin position="18"/>
        <end position="36"/>
    </location>
</feature>
<evidence type="ECO:0000313" key="3">
    <source>
        <dbReference type="Proteomes" id="UP000190637"/>
    </source>
</evidence>
<keyword evidence="1" id="KW-0472">Membrane</keyword>
<evidence type="ECO:0000313" key="2">
    <source>
        <dbReference type="EMBL" id="SKA30979.1"/>
    </source>
</evidence>
<dbReference type="Proteomes" id="UP000190637">
    <property type="component" value="Unassembled WGS sequence"/>
</dbReference>
<sequence>MGLLANLLSRSRRQLRSAWWPCLQAAATAGVAWWIARDLLGHSQAFFAPISAIVCLSAGLGGAAGRPWTC</sequence>
<reference evidence="2 3" key="1">
    <citation type="submission" date="2017-02" db="EMBL/GenBank/DDBJ databases">
        <authorList>
            <person name="Peterson S.W."/>
        </authorList>
    </citation>
    <scope>NUCLEOTIDE SEQUENCE [LARGE SCALE GENOMIC DNA]</scope>
    <source>
        <strain evidence="2 3">DSM 45154</strain>
    </source>
</reference>
<proteinExistence type="predicted"/>
<name>A0A1T4SRX3_9ACTN</name>
<feature type="transmembrane region" description="Helical" evidence="1">
    <location>
        <begin position="42"/>
        <end position="64"/>
    </location>
</feature>
<dbReference type="EMBL" id="FUWS01000011">
    <property type="protein sequence ID" value="SKA30979.1"/>
    <property type="molecule type" value="Genomic_DNA"/>
</dbReference>
<keyword evidence="1" id="KW-0812">Transmembrane</keyword>
<evidence type="ECO:0000256" key="1">
    <source>
        <dbReference type="SAM" id="Phobius"/>
    </source>
</evidence>
<dbReference type="STRING" id="1122192.SAMN02745673_03865"/>
<organism evidence="2 3">
    <name type="scientific">Marinactinospora thermotolerans DSM 45154</name>
    <dbReference type="NCBI Taxonomy" id="1122192"/>
    <lineage>
        <taxon>Bacteria</taxon>
        <taxon>Bacillati</taxon>
        <taxon>Actinomycetota</taxon>
        <taxon>Actinomycetes</taxon>
        <taxon>Streptosporangiales</taxon>
        <taxon>Nocardiopsidaceae</taxon>
        <taxon>Marinactinospora</taxon>
    </lineage>
</organism>
<dbReference type="RefSeq" id="WP_078763132.1">
    <property type="nucleotide sequence ID" value="NZ_FUWS01000011.1"/>
</dbReference>
<protein>
    <submittedName>
        <fullName evidence="2">Uncharacterized protein</fullName>
    </submittedName>
</protein>
<dbReference type="OrthoDB" id="5198202at2"/>
<accession>A0A1T4SRX3</accession>
<dbReference type="AlphaFoldDB" id="A0A1T4SRX3"/>